<dbReference type="PANTHER" id="PTHR15427">
    <property type="entry name" value="EMILIN ELASTIN MICROFIBRIL INTERFACE-LOCATED PROTEIN ELASTIN MICROFIBRIL INTERFACER"/>
    <property type="match status" value="1"/>
</dbReference>
<dbReference type="InterPro" id="IPR001073">
    <property type="entry name" value="C1q_dom"/>
</dbReference>
<feature type="domain" description="C1q" evidence="3">
    <location>
        <begin position="248"/>
        <end position="376"/>
    </location>
</feature>
<protein>
    <recommendedName>
        <fullName evidence="3">C1q domain-containing protein</fullName>
    </recommendedName>
</protein>
<dbReference type="EnsemblMetazoa" id="G13103.4">
    <property type="protein sequence ID" value="G13103.4:cds"/>
    <property type="gene ID" value="G13103"/>
</dbReference>
<evidence type="ECO:0000256" key="1">
    <source>
        <dbReference type="ARBA" id="ARBA00004613"/>
    </source>
</evidence>
<dbReference type="PRINTS" id="PR00007">
    <property type="entry name" value="COMPLEMNTC1Q"/>
</dbReference>
<dbReference type="AlphaFoldDB" id="A0A8W8I8R7"/>
<evidence type="ECO:0000313" key="4">
    <source>
        <dbReference type="EnsemblMetazoa" id="G13103.4:cds"/>
    </source>
</evidence>
<dbReference type="GO" id="GO:0005581">
    <property type="term" value="C:collagen trimer"/>
    <property type="evidence" value="ECO:0007669"/>
    <property type="project" value="UniProtKB-KW"/>
</dbReference>
<dbReference type="PANTHER" id="PTHR15427:SF33">
    <property type="entry name" value="COLLAGEN IV NC1 DOMAIN-CONTAINING PROTEIN"/>
    <property type="match status" value="1"/>
</dbReference>
<dbReference type="InterPro" id="IPR050392">
    <property type="entry name" value="Collagen/C1q_domain"/>
</dbReference>
<name>A0A8W8I8R7_MAGGI</name>
<dbReference type="Pfam" id="PF00386">
    <property type="entry name" value="C1q"/>
    <property type="match status" value="3"/>
</dbReference>
<dbReference type="Proteomes" id="UP000005408">
    <property type="component" value="Unassembled WGS sequence"/>
</dbReference>
<evidence type="ECO:0000256" key="2">
    <source>
        <dbReference type="ARBA" id="ARBA00022525"/>
    </source>
</evidence>
<dbReference type="PROSITE" id="PS50871">
    <property type="entry name" value="C1Q"/>
    <property type="match status" value="2"/>
</dbReference>
<sequence length="376" mass="41372">MPDHVAFHAVAYSPTSNAVVIFDHVITNVGGGYDNTTGVFTVPTPGLYVFSWTIETYGQRTEAVLLVNDVQQALSRADQASSYYDTTTSFAVLNLTLNDKININVTMGSAQAMHTMFSGWKINKTDDTAFSASLSREVNGSTIVFNNETLDTDSAYSTSTGRFVAPRSGLYVFMMSATTDGSSDFYTKFVFSNGNSQQKVWVDSENGLYDSSSYMSFGWLNAGDYVYVDAKTMTTNSMFAGWQLVVNSNAIKSNYPVFLAHLSSRSSKTPVIFDKTHSSYHHGYSVKTGAFTADRDGVYLFLYNIEALNEIVRTTLRVNGIEKFETRSDGRHSDYDDTSAVTVLELSVNDQVSVGVKDGTVDNPESLFFGVLLIEM</sequence>
<evidence type="ECO:0000259" key="3">
    <source>
        <dbReference type="PROSITE" id="PS50871"/>
    </source>
</evidence>
<reference evidence="4" key="1">
    <citation type="submission" date="2022-08" db="UniProtKB">
        <authorList>
            <consortium name="EnsemblMetazoa"/>
        </authorList>
    </citation>
    <scope>IDENTIFICATION</scope>
    <source>
        <strain evidence="4">05x7-T-G4-1.051#20</strain>
    </source>
</reference>
<organism evidence="4 5">
    <name type="scientific">Magallana gigas</name>
    <name type="common">Pacific oyster</name>
    <name type="synonym">Crassostrea gigas</name>
    <dbReference type="NCBI Taxonomy" id="29159"/>
    <lineage>
        <taxon>Eukaryota</taxon>
        <taxon>Metazoa</taxon>
        <taxon>Spiralia</taxon>
        <taxon>Lophotrochozoa</taxon>
        <taxon>Mollusca</taxon>
        <taxon>Bivalvia</taxon>
        <taxon>Autobranchia</taxon>
        <taxon>Pteriomorphia</taxon>
        <taxon>Ostreida</taxon>
        <taxon>Ostreoidea</taxon>
        <taxon>Ostreidae</taxon>
        <taxon>Magallana</taxon>
    </lineage>
</organism>
<keyword evidence="2" id="KW-0964">Secreted</keyword>
<dbReference type="InterPro" id="IPR008983">
    <property type="entry name" value="Tumour_necrosis_fac-like_dom"/>
</dbReference>
<dbReference type="SMART" id="SM00110">
    <property type="entry name" value="C1Q"/>
    <property type="match status" value="2"/>
</dbReference>
<feature type="domain" description="C1q" evidence="3">
    <location>
        <begin position="1"/>
        <end position="141"/>
    </location>
</feature>
<accession>A0A8W8I8R7</accession>
<keyword evidence="5" id="KW-1185">Reference proteome</keyword>
<evidence type="ECO:0000313" key="5">
    <source>
        <dbReference type="Proteomes" id="UP000005408"/>
    </source>
</evidence>
<comment type="subcellular location">
    <subcellularLocation>
        <location evidence="1">Secreted</location>
    </subcellularLocation>
</comment>
<proteinExistence type="predicted"/>
<dbReference type="Gene3D" id="2.60.120.40">
    <property type="match status" value="3"/>
</dbReference>
<dbReference type="SUPFAM" id="SSF49842">
    <property type="entry name" value="TNF-like"/>
    <property type="match status" value="3"/>
</dbReference>